<evidence type="ECO:0000256" key="3">
    <source>
        <dbReference type="ARBA" id="ARBA00022679"/>
    </source>
</evidence>
<dbReference type="PANTHER" id="PTHR43867:SF2">
    <property type="entry name" value="CELLULOSE SYNTHASE CATALYTIC SUBUNIT A [UDP-FORMING]"/>
    <property type="match status" value="1"/>
</dbReference>
<keyword evidence="5 7" id="KW-1133">Transmembrane helix</keyword>
<keyword evidence="3 8" id="KW-0808">Transferase</keyword>
<keyword evidence="4 7" id="KW-0812">Transmembrane</keyword>
<keyword evidence="2 8" id="KW-0328">Glycosyltransferase</keyword>
<dbReference type="CDD" id="cd06421">
    <property type="entry name" value="CESA_CelA_like"/>
    <property type="match status" value="1"/>
</dbReference>
<evidence type="ECO:0000313" key="9">
    <source>
        <dbReference type="Proteomes" id="UP001164439"/>
    </source>
</evidence>
<accession>A0ABY7KTH7</accession>
<feature type="transmembrane region" description="Helical" evidence="7">
    <location>
        <begin position="454"/>
        <end position="473"/>
    </location>
</feature>
<dbReference type="PANTHER" id="PTHR43867">
    <property type="entry name" value="CELLULOSE SYNTHASE CATALYTIC SUBUNIT A [UDP-FORMING]"/>
    <property type="match status" value="1"/>
</dbReference>
<comment type="subcellular location">
    <subcellularLocation>
        <location evidence="1">Membrane</location>
        <topology evidence="1">Multi-pass membrane protein</topology>
    </subcellularLocation>
</comment>
<dbReference type="EC" id="2.4.-.-" evidence="8"/>
<evidence type="ECO:0000256" key="1">
    <source>
        <dbReference type="ARBA" id="ARBA00004141"/>
    </source>
</evidence>
<dbReference type="SUPFAM" id="SSF53448">
    <property type="entry name" value="Nucleotide-diphospho-sugar transferases"/>
    <property type="match status" value="1"/>
</dbReference>
<keyword evidence="6 7" id="KW-0472">Membrane</keyword>
<dbReference type="EMBL" id="CP114413">
    <property type="protein sequence ID" value="WAZ27338.1"/>
    <property type="molecule type" value="Genomic_DNA"/>
</dbReference>
<dbReference type="Proteomes" id="UP001164439">
    <property type="component" value="Chromosome"/>
</dbReference>
<feature type="transmembrane region" description="Helical" evidence="7">
    <location>
        <begin position="386"/>
        <end position="411"/>
    </location>
</feature>
<feature type="transmembrane region" description="Helical" evidence="7">
    <location>
        <begin position="507"/>
        <end position="526"/>
    </location>
</feature>
<dbReference type="Pfam" id="PF13641">
    <property type="entry name" value="Glyco_tranf_2_3"/>
    <property type="match status" value="1"/>
</dbReference>
<evidence type="ECO:0000256" key="5">
    <source>
        <dbReference type="ARBA" id="ARBA00022989"/>
    </source>
</evidence>
<feature type="transmembrane region" description="Helical" evidence="7">
    <location>
        <begin position="423"/>
        <end position="442"/>
    </location>
</feature>
<reference evidence="8" key="1">
    <citation type="submission" date="2022-12" db="EMBL/GenBank/DDBJ databases">
        <authorList>
            <person name="Ruckert C."/>
            <person name="Busche T."/>
            <person name="Kalinowski J."/>
            <person name="Wittmann C."/>
        </authorList>
    </citation>
    <scope>NUCLEOTIDE SEQUENCE</scope>
    <source>
        <strain evidence="8">DSM 40467</strain>
    </source>
</reference>
<evidence type="ECO:0000256" key="6">
    <source>
        <dbReference type="ARBA" id="ARBA00023136"/>
    </source>
</evidence>
<evidence type="ECO:0000313" key="8">
    <source>
        <dbReference type="EMBL" id="WAZ27338.1"/>
    </source>
</evidence>
<evidence type="ECO:0000256" key="7">
    <source>
        <dbReference type="SAM" id="Phobius"/>
    </source>
</evidence>
<feature type="transmembrane region" description="Helical" evidence="7">
    <location>
        <begin position="532"/>
        <end position="550"/>
    </location>
</feature>
<dbReference type="InterPro" id="IPR029044">
    <property type="entry name" value="Nucleotide-diphossugar_trans"/>
</dbReference>
<keyword evidence="9" id="KW-1185">Reference proteome</keyword>
<dbReference type="GO" id="GO:0016757">
    <property type="term" value="F:glycosyltransferase activity"/>
    <property type="evidence" value="ECO:0007669"/>
    <property type="project" value="UniProtKB-KW"/>
</dbReference>
<gene>
    <name evidence="8" type="ORF">STRCI_008349</name>
</gene>
<evidence type="ECO:0000256" key="2">
    <source>
        <dbReference type="ARBA" id="ARBA00022676"/>
    </source>
</evidence>
<protein>
    <submittedName>
        <fullName evidence="8">Glycosyltransferase</fullName>
        <ecNumber evidence="8">2.4.-.-</ecNumber>
    </submittedName>
</protein>
<organism evidence="8 9">
    <name type="scientific">Streptomyces cinnabarinus</name>
    <dbReference type="NCBI Taxonomy" id="67287"/>
    <lineage>
        <taxon>Bacteria</taxon>
        <taxon>Bacillati</taxon>
        <taxon>Actinomycetota</taxon>
        <taxon>Actinomycetes</taxon>
        <taxon>Kitasatosporales</taxon>
        <taxon>Streptomycetaceae</taxon>
        <taxon>Streptomyces</taxon>
    </lineage>
</organism>
<sequence>MFRPPLRPLPRYDYEHYSRLAGPLTQPSAGIPYRVRHRSLLSAEPHRVRTALALALVPLISLCTLLWLLQPSHWQHQPTLWIVMLGCVGAIEGARLTSVLSCAHATLFAQDPIPVVPETGTRVAFLTTFVPGKEPLEMLSNTLRAAVRIRHRGLMHVWVLDEGNDPEVRALCDQLGVHHFSRKGVAKWNTTRGVHRAKTKHGNYNAWLDAQGRDYDFIAAVDTDHVPFPNFLERTLGYFRDPDTAFVVSPQVYGNYDSVVTKMAESQQFMFHALIQRVGNRHGSPMLVGTNLAVRTTALLQVGGFQDSITEDMLTGLAIHQRRHPVTGRHWRSVYTPDVLAVGEGPSAWTDFVTQQLRWSRGTYETLLKDFWKAPFKLRLPSLVNYFFLLSWYPLLAISWILGGVSLALYFVGGASGGDIDPVVWAVLYGNAVALQVALYIWNRRHNVSPHEPVGSSGLAGMAMTLIIAPVYTRSFTDALLRRKSRFFVTPKGSSASPDRFFGTFRIHLFWAVTVTGLAAYGIAAHHTHPAMLVWATLTVAASLTPVVLWQREMRKQRREWGFRRDALANPPS</sequence>
<dbReference type="Gene3D" id="3.90.550.10">
    <property type="entry name" value="Spore Coat Polysaccharide Biosynthesis Protein SpsA, Chain A"/>
    <property type="match status" value="1"/>
</dbReference>
<name>A0ABY7KTH7_9ACTN</name>
<dbReference type="InterPro" id="IPR050321">
    <property type="entry name" value="Glycosyltr_2/OpgH_subfam"/>
</dbReference>
<evidence type="ECO:0000256" key="4">
    <source>
        <dbReference type="ARBA" id="ARBA00022692"/>
    </source>
</evidence>
<proteinExistence type="predicted"/>